<dbReference type="InterPro" id="IPR038765">
    <property type="entry name" value="Papain-like_cys_pep_sf"/>
</dbReference>
<keyword evidence="4" id="KW-1185">Reference proteome</keyword>
<protein>
    <recommendedName>
        <fullName evidence="6">Ubiquitin-like protease family profile domain-containing protein</fullName>
    </recommendedName>
</protein>
<dbReference type="Proteomes" id="UP000054985">
    <property type="component" value="Unassembled WGS sequence"/>
</dbReference>
<reference evidence="2 4" key="1">
    <citation type="submission" date="2015-11" db="EMBL/GenBank/DDBJ databases">
        <title>Genomic analysis of 38 Legionella species identifies large and diverse effector repertoires.</title>
        <authorList>
            <person name="Burstein D."/>
            <person name="Amaro F."/>
            <person name="Zusman T."/>
            <person name="Lifshitz Z."/>
            <person name="Cohen O."/>
            <person name="Gilbert J.A."/>
            <person name="Pupko T."/>
            <person name="Shuman H.A."/>
            <person name="Segal G."/>
        </authorList>
    </citation>
    <scope>NUCLEOTIDE SEQUENCE [LARGE SCALE GENOMIC DNA]</scope>
    <source>
        <strain evidence="2 4">ATCC 43877</strain>
    </source>
</reference>
<dbReference type="Proteomes" id="UP000254040">
    <property type="component" value="Unassembled WGS sequence"/>
</dbReference>
<evidence type="ECO:0000313" key="2">
    <source>
        <dbReference type="EMBL" id="KTD31618.1"/>
    </source>
</evidence>
<evidence type="ECO:0008006" key="6">
    <source>
        <dbReference type="Google" id="ProtNLM"/>
    </source>
</evidence>
<feature type="region of interest" description="Disordered" evidence="1">
    <location>
        <begin position="308"/>
        <end position="327"/>
    </location>
</feature>
<evidence type="ECO:0000313" key="4">
    <source>
        <dbReference type="Proteomes" id="UP000054985"/>
    </source>
</evidence>
<evidence type="ECO:0000256" key="1">
    <source>
        <dbReference type="SAM" id="MobiDB-lite"/>
    </source>
</evidence>
<accession>A0A378JU87</accession>
<dbReference type="AlphaFoldDB" id="A0A378JU87"/>
<proteinExistence type="predicted"/>
<dbReference type="SUPFAM" id="SSF54001">
    <property type="entry name" value="Cysteine proteinases"/>
    <property type="match status" value="1"/>
</dbReference>
<gene>
    <name evidence="2" type="ORF">Lmor_2494</name>
    <name evidence="3" type="ORF">NCTC12239_01227</name>
</gene>
<evidence type="ECO:0000313" key="5">
    <source>
        <dbReference type="Proteomes" id="UP000254040"/>
    </source>
</evidence>
<organism evidence="3 5">
    <name type="scientific">Legionella moravica</name>
    <dbReference type="NCBI Taxonomy" id="39962"/>
    <lineage>
        <taxon>Bacteria</taxon>
        <taxon>Pseudomonadati</taxon>
        <taxon>Pseudomonadota</taxon>
        <taxon>Gammaproteobacteria</taxon>
        <taxon>Legionellales</taxon>
        <taxon>Legionellaceae</taxon>
        <taxon>Legionella</taxon>
    </lineage>
</organism>
<dbReference type="EMBL" id="UGOG01000001">
    <property type="protein sequence ID" value="STX62305.1"/>
    <property type="molecule type" value="Genomic_DNA"/>
</dbReference>
<name>A0A378JU87_9GAMM</name>
<evidence type="ECO:0000313" key="3">
    <source>
        <dbReference type="EMBL" id="STX62305.1"/>
    </source>
</evidence>
<sequence>MPLDGRYQPSDLRKVISTNLTPQAIRPIAGGIDAPSYYTNDHAIVLDAATDTVNPRAQQLQTIKEAFETLSNLPEAEKQKPIILPVTEEQKILGLFPRNHWVTLHYDPQTNKATVLDSRPWIVSFLYPSSAMNELLIEGLSTIYGAKKAQGTRFEIRYQGVQNNDTHCGAWTSRNIMDLAGVNPTGTPTTIEQQTTAYSEDNEPNVIEYNIELVAHGSSNIDVHSQPVKPSLWQRFLNFIGFNTANEEVTHSNISQPESSSWSKIDQILSDTATHSTHSAAQTFDDWDMMDEDELQNTNSQVQSVSAVNDNNLQNDANSLDTHSPSM</sequence>
<dbReference type="EMBL" id="LNYN01000035">
    <property type="protein sequence ID" value="KTD31618.1"/>
    <property type="molecule type" value="Genomic_DNA"/>
</dbReference>
<reference evidence="3 5" key="2">
    <citation type="submission" date="2018-06" db="EMBL/GenBank/DDBJ databases">
        <authorList>
            <consortium name="Pathogen Informatics"/>
            <person name="Doyle S."/>
        </authorList>
    </citation>
    <scope>NUCLEOTIDE SEQUENCE [LARGE SCALE GENOMIC DNA]</scope>
    <source>
        <strain evidence="3 5">NCTC12239</strain>
    </source>
</reference>